<name>A0A1I7A3Z2_9FLAO</name>
<organism evidence="4 5">
    <name type="scientific">Lishizhenia tianjinensis</name>
    <dbReference type="NCBI Taxonomy" id="477690"/>
    <lineage>
        <taxon>Bacteria</taxon>
        <taxon>Pseudomonadati</taxon>
        <taxon>Bacteroidota</taxon>
        <taxon>Flavobacteriia</taxon>
        <taxon>Flavobacteriales</taxon>
        <taxon>Crocinitomicaceae</taxon>
        <taxon>Lishizhenia</taxon>
    </lineage>
</organism>
<evidence type="ECO:0000259" key="3">
    <source>
        <dbReference type="Pfam" id="PF18962"/>
    </source>
</evidence>
<dbReference type="Proteomes" id="UP000236454">
    <property type="component" value="Unassembled WGS sequence"/>
</dbReference>
<dbReference type="AlphaFoldDB" id="A0A1I7A3Z2"/>
<protein>
    <submittedName>
        <fullName evidence="4">Por secretion system C-terminal sorting domain-containing protein</fullName>
    </submittedName>
</protein>
<evidence type="ECO:0000313" key="5">
    <source>
        <dbReference type="Proteomes" id="UP000236454"/>
    </source>
</evidence>
<evidence type="ECO:0000256" key="1">
    <source>
        <dbReference type="ARBA" id="ARBA00022729"/>
    </source>
</evidence>
<dbReference type="STRING" id="477690.SAMN05216474_1875"/>
<feature type="signal peptide" evidence="2">
    <location>
        <begin position="1"/>
        <end position="18"/>
    </location>
</feature>
<evidence type="ECO:0000256" key="2">
    <source>
        <dbReference type="SAM" id="SignalP"/>
    </source>
</evidence>
<evidence type="ECO:0000313" key="4">
    <source>
        <dbReference type="EMBL" id="SFT69640.1"/>
    </source>
</evidence>
<keyword evidence="1 2" id="KW-0732">Signal</keyword>
<sequence length="540" mass="59536">MKLTTLLLGLLISAFSYGQNCLIGITPTDTTVCINSSVQLNAYASPVLFIDTFANNQLSPDWTISSGNCYVSTACGNNPDYSNYLTLATTNTGTPSITSKLFYNACPNSGISFQLYSGDQDATNSCDGADLKNEGIAVEYTIDGGQTWELLRYIMPHGVDTNVLVTQNIANSFLSPDDGQPELPWTTYSYSFPTSTIGQNMQVRLKQHYSSGVCCDKFNVQELIIYGDVGSCDFATSHDLIWSTGATNVTSISPTIPNDTVFTASLYDANGVLLCSSSPVIVNTHPANLSITSDPLTHYTAVDCINDTVFYSFSNITGGVEPYSIEVNNQTLQDTTFFVEFANQYNDTLFYSYVVTDACGNTYSDLLLIDFQSDVNANTVINSIDPQMGNYGTVFYDSIPGVSYQWLYCDNNYFPVPGATDMNEFTFPYTGQFALELSSNGCIDTTICMDLSHANISVEKDINIRLSPNPFESEITISTSSQLNYDLTLFDTKGAKIETYHNLQESDFKLNLDHLETGIYFIQIYSDNQNFSELFRIVKQ</sequence>
<proteinExistence type="predicted"/>
<dbReference type="Pfam" id="PF18962">
    <property type="entry name" value="Por_Secre_tail"/>
    <property type="match status" value="1"/>
</dbReference>
<dbReference type="Gene3D" id="2.60.120.260">
    <property type="entry name" value="Galactose-binding domain-like"/>
    <property type="match status" value="1"/>
</dbReference>
<reference evidence="4 5" key="1">
    <citation type="submission" date="2016-10" db="EMBL/GenBank/DDBJ databases">
        <authorList>
            <person name="de Groot N.N."/>
        </authorList>
    </citation>
    <scope>NUCLEOTIDE SEQUENCE [LARGE SCALE GENOMIC DNA]</scope>
    <source>
        <strain evidence="4 5">CGMCC 1.7005</strain>
    </source>
</reference>
<accession>A0A1I7A3Z2</accession>
<feature type="chain" id="PRO_5014718519" evidence="2">
    <location>
        <begin position="19"/>
        <end position="540"/>
    </location>
</feature>
<dbReference type="InterPro" id="IPR026444">
    <property type="entry name" value="Secre_tail"/>
</dbReference>
<keyword evidence="5" id="KW-1185">Reference proteome</keyword>
<gene>
    <name evidence="4" type="ORF">SAMN05216474_1875</name>
</gene>
<feature type="domain" description="Secretion system C-terminal sorting" evidence="3">
    <location>
        <begin position="468"/>
        <end position="531"/>
    </location>
</feature>
<dbReference type="RefSeq" id="WP_170853726.1">
    <property type="nucleotide sequence ID" value="NZ_FPAS01000002.1"/>
</dbReference>
<dbReference type="NCBIfam" id="TIGR04183">
    <property type="entry name" value="Por_Secre_tail"/>
    <property type="match status" value="1"/>
</dbReference>
<dbReference type="EMBL" id="FPAS01000002">
    <property type="protein sequence ID" value="SFT69640.1"/>
    <property type="molecule type" value="Genomic_DNA"/>
</dbReference>